<feature type="compositionally biased region" description="Polar residues" evidence="1">
    <location>
        <begin position="68"/>
        <end position="79"/>
    </location>
</feature>
<dbReference type="AlphaFoldDB" id="A0AAV2NPL6"/>
<keyword evidence="3" id="KW-1185">Reference proteome</keyword>
<dbReference type="Proteomes" id="UP001497644">
    <property type="component" value="Chromosome 3"/>
</dbReference>
<dbReference type="EMBL" id="OZ034826">
    <property type="protein sequence ID" value="CAL1681688.1"/>
    <property type="molecule type" value="Genomic_DNA"/>
</dbReference>
<evidence type="ECO:0000313" key="2">
    <source>
        <dbReference type="EMBL" id="CAL1681688.1"/>
    </source>
</evidence>
<name>A0AAV2NPL6_9HYME</name>
<proteinExistence type="predicted"/>
<evidence type="ECO:0008006" key="4">
    <source>
        <dbReference type="Google" id="ProtNLM"/>
    </source>
</evidence>
<evidence type="ECO:0000313" key="3">
    <source>
        <dbReference type="Proteomes" id="UP001497644"/>
    </source>
</evidence>
<evidence type="ECO:0000256" key="1">
    <source>
        <dbReference type="SAM" id="MobiDB-lite"/>
    </source>
</evidence>
<feature type="region of interest" description="Disordered" evidence="1">
    <location>
        <begin position="57"/>
        <end position="79"/>
    </location>
</feature>
<organism evidence="2 3">
    <name type="scientific">Lasius platythorax</name>
    <dbReference type="NCBI Taxonomy" id="488582"/>
    <lineage>
        <taxon>Eukaryota</taxon>
        <taxon>Metazoa</taxon>
        <taxon>Ecdysozoa</taxon>
        <taxon>Arthropoda</taxon>
        <taxon>Hexapoda</taxon>
        <taxon>Insecta</taxon>
        <taxon>Pterygota</taxon>
        <taxon>Neoptera</taxon>
        <taxon>Endopterygota</taxon>
        <taxon>Hymenoptera</taxon>
        <taxon>Apocrita</taxon>
        <taxon>Aculeata</taxon>
        <taxon>Formicoidea</taxon>
        <taxon>Formicidae</taxon>
        <taxon>Formicinae</taxon>
        <taxon>Lasius</taxon>
        <taxon>Lasius</taxon>
    </lineage>
</organism>
<accession>A0AAV2NPL6</accession>
<reference evidence="2" key="1">
    <citation type="submission" date="2024-04" db="EMBL/GenBank/DDBJ databases">
        <authorList>
            <consortium name="Molecular Ecology Group"/>
        </authorList>
    </citation>
    <scope>NUCLEOTIDE SEQUENCE</scope>
</reference>
<protein>
    <recommendedName>
        <fullName evidence="4">Secreted protein</fullName>
    </recommendedName>
</protein>
<gene>
    <name evidence="2" type="ORF">LPLAT_LOCUS7653</name>
</gene>
<sequence>MTLFITSVLALRYKAGVSLSAGRSTLSDSCLVDTTGDVVPVGQKSDPDKSVPFACAPSRRGTAGPGGNNSQSEYTNVYT</sequence>